<feature type="non-terminal residue" evidence="2">
    <location>
        <position position="80"/>
    </location>
</feature>
<proteinExistence type="evidence at transcript level"/>
<keyword evidence="1" id="KW-0732">Signal</keyword>
<protein>
    <submittedName>
        <fullName evidence="2">Putative secreted protein</fullName>
    </submittedName>
</protein>
<feature type="chain" id="PRO_5001520477" evidence="1">
    <location>
        <begin position="17"/>
        <end position="80"/>
    </location>
</feature>
<evidence type="ECO:0000256" key="1">
    <source>
        <dbReference type="SAM" id="SignalP"/>
    </source>
</evidence>
<feature type="signal peptide" evidence="1">
    <location>
        <begin position="1"/>
        <end position="16"/>
    </location>
</feature>
<dbReference type="EMBL" id="GBBL01000235">
    <property type="protein sequence ID" value="JAC27085.1"/>
    <property type="molecule type" value="mRNA"/>
</dbReference>
<evidence type="ECO:0000313" key="2">
    <source>
        <dbReference type="EMBL" id="JAC27085.1"/>
    </source>
</evidence>
<reference evidence="2" key="1">
    <citation type="submission" date="2014-03" db="EMBL/GenBank/DDBJ databases">
        <title>The sialotranscriptome of Amblyomma triste, Amblyomma parvum and Amblyomma cajennense ticks, uncovered by 454-based RNA-seq.</title>
        <authorList>
            <person name="Garcia G.R."/>
            <person name="Gardinassi L.G."/>
            <person name="Ribeiro J.M."/>
            <person name="Anatrielo E."/>
            <person name="Ferreira B.R."/>
            <person name="Moreira H.N."/>
            <person name="Mafra C."/>
            <person name="Olegario M.M."/>
            <person name="Szabo P.J."/>
            <person name="Miranda-Santos I.K."/>
            <person name="Maruyama S.R."/>
        </authorList>
    </citation>
    <scope>NUCLEOTIDE SEQUENCE</scope>
    <source>
        <strain evidence="2">Araguapaz</strain>
        <tissue evidence="2">Salivary glands</tissue>
    </source>
</reference>
<name>A0A023G2F9_AMBPA</name>
<accession>A0A023G2F9</accession>
<dbReference type="AlphaFoldDB" id="A0A023G2F9"/>
<organism evidence="2">
    <name type="scientific">Amblyomma parvum</name>
    <name type="common">South American tick</name>
    <dbReference type="NCBI Taxonomy" id="251391"/>
    <lineage>
        <taxon>Eukaryota</taxon>
        <taxon>Metazoa</taxon>
        <taxon>Ecdysozoa</taxon>
        <taxon>Arthropoda</taxon>
        <taxon>Chelicerata</taxon>
        <taxon>Arachnida</taxon>
        <taxon>Acari</taxon>
        <taxon>Parasitiformes</taxon>
        <taxon>Ixodida</taxon>
        <taxon>Ixodoidea</taxon>
        <taxon>Ixodidae</taxon>
        <taxon>Amblyomminae</taxon>
        <taxon>Amblyomma</taxon>
    </lineage>
</organism>
<sequence>MCCFSILSAIFCSCAGHEETVCHWLPSARRLNSARTVCHCCCAYFFRHRERGNGMAVVRRHCLLCLQKYSCQMTSLVVVF</sequence>